<protein>
    <submittedName>
        <fullName evidence="6">Transcriptional regulator</fullName>
    </submittedName>
</protein>
<dbReference type="SUPFAM" id="SSF46785">
    <property type="entry name" value="Winged helix' DNA-binding domain"/>
    <property type="match status" value="1"/>
</dbReference>
<dbReference type="PATRIC" id="fig|1515334.3.peg.4755"/>
<comment type="caution">
    <text evidence="6">The sequence shown here is derived from an EMBL/GenBank/DDBJ whole genome shotgun (WGS) entry which is preliminary data.</text>
</comment>
<dbReference type="PANTHER" id="PTHR30136">
    <property type="entry name" value="HELIX-TURN-HELIX TRANSCRIPTIONAL REGULATOR, ICLR FAMILY"/>
    <property type="match status" value="1"/>
</dbReference>
<evidence type="ECO:0000259" key="5">
    <source>
        <dbReference type="PROSITE" id="PS51078"/>
    </source>
</evidence>
<feature type="domain" description="IclR-ED" evidence="5">
    <location>
        <begin position="66"/>
        <end position="225"/>
    </location>
</feature>
<evidence type="ECO:0000256" key="3">
    <source>
        <dbReference type="ARBA" id="ARBA00023163"/>
    </source>
</evidence>
<dbReference type="AlphaFoldDB" id="A0A0B3S1X5"/>
<dbReference type="GO" id="GO:0045892">
    <property type="term" value="P:negative regulation of DNA-templated transcription"/>
    <property type="evidence" value="ECO:0007669"/>
    <property type="project" value="TreeGrafter"/>
</dbReference>
<dbReference type="InterPro" id="IPR014757">
    <property type="entry name" value="Tscrpt_reg_IclR_C"/>
</dbReference>
<dbReference type="InterPro" id="IPR036390">
    <property type="entry name" value="WH_DNA-bd_sf"/>
</dbReference>
<dbReference type="EMBL" id="JSUQ01000023">
    <property type="protein sequence ID" value="KHQ50656.1"/>
    <property type="molecule type" value="Genomic_DNA"/>
</dbReference>
<keyword evidence="7" id="KW-1185">Reference proteome</keyword>
<evidence type="ECO:0000256" key="1">
    <source>
        <dbReference type="ARBA" id="ARBA00023015"/>
    </source>
</evidence>
<dbReference type="STRING" id="561184.SAMN05216376_11969"/>
<dbReference type="Pfam" id="PF01614">
    <property type="entry name" value="IclR_C"/>
    <property type="match status" value="1"/>
</dbReference>
<dbReference type="PANTHER" id="PTHR30136:SF24">
    <property type="entry name" value="HTH-TYPE TRANSCRIPTIONAL REPRESSOR ALLR"/>
    <property type="match status" value="1"/>
</dbReference>
<dbReference type="InterPro" id="IPR050707">
    <property type="entry name" value="HTH_MetabolicPath_Reg"/>
</dbReference>
<dbReference type="Gene3D" id="1.10.10.10">
    <property type="entry name" value="Winged helix-like DNA-binding domain superfamily/Winged helix DNA-binding domain"/>
    <property type="match status" value="1"/>
</dbReference>
<dbReference type="GO" id="GO:0003700">
    <property type="term" value="F:DNA-binding transcription factor activity"/>
    <property type="evidence" value="ECO:0007669"/>
    <property type="project" value="TreeGrafter"/>
</dbReference>
<proteinExistence type="predicted"/>
<reference evidence="6 7" key="1">
    <citation type="submission" date="2014-10" db="EMBL/GenBank/DDBJ databases">
        <title>Genome sequence of Ponticoccus sp. strain UMTAT08 isolated from clonal culture of toxic dinoflagellate Alexandrium tamiyavanichii.</title>
        <authorList>
            <person name="Gan H.Y."/>
            <person name="Muhd D.-D."/>
            <person name="Mohd Noor M.E."/>
            <person name="Yeong Y.S."/>
            <person name="Usup G."/>
        </authorList>
    </citation>
    <scope>NUCLEOTIDE SEQUENCE [LARGE SCALE GENOMIC DNA]</scope>
    <source>
        <strain evidence="6 7">UMTAT08</strain>
    </source>
</reference>
<dbReference type="Gene3D" id="3.30.450.40">
    <property type="match status" value="1"/>
</dbReference>
<dbReference type="InterPro" id="IPR036388">
    <property type="entry name" value="WH-like_DNA-bd_sf"/>
</dbReference>
<dbReference type="InterPro" id="IPR005471">
    <property type="entry name" value="Tscrpt_reg_IclR_N"/>
</dbReference>
<dbReference type="GO" id="GO:0003677">
    <property type="term" value="F:DNA binding"/>
    <property type="evidence" value="ECO:0007669"/>
    <property type="project" value="UniProtKB-KW"/>
</dbReference>
<dbReference type="RefSeq" id="WP_043145775.1">
    <property type="nucleotide sequence ID" value="NZ_JSUQ01000023.1"/>
</dbReference>
<organism evidence="6 7">
    <name type="scientific">Mameliella alba</name>
    <dbReference type="NCBI Taxonomy" id="561184"/>
    <lineage>
        <taxon>Bacteria</taxon>
        <taxon>Pseudomonadati</taxon>
        <taxon>Pseudomonadota</taxon>
        <taxon>Alphaproteobacteria</taxon>
        <taxon>Rhodobacterales</taxon>
        <taxon>Roseobacteraceae</taxon>
        <taxon>Mameliella</taxon>
    </lineage>
</organism>
<dbReference type="Pfam" id="PF09339">
    <property type="entry name" value="HTH_IclR"/>
    <property type="match status" value="1"/>
</dbReference>
<evidence type="ECO:0000313" key="6">
    <source>
        <dbReference type="EMBL" id="KHQ50656.1"/>
    </source>
</evidence>
<evidence type="ECO:0000313" key="7">
    <source>
        <dbReference type="Proteomes" id="UP000030960"/>
    </source>
</evidence>
<dbReference type="Proteomes" id="UP000030960">
    <property type="component" value="Unassembled WGS sequence"/>
</dbReference>
<keyword evidence="3" id="KW-0804">Transcription</keyword>
<feature type="domain" description="HTH iclR-type" evidence="4">
    <location>
        <begin position="4"/>
        <end position="65"/>
    </location>
</feature>
<dbReference type="InterPro" id="IPR029016">
    <property type="entry name" value="GAF-like_dom_sf"/>
</dbReference>
<accession>A0A0B3S1X5</accession>
<dbReference type="PROSITE" id="PS51078">
    <property type="entry name" value="ICLR_ED"/>
    <property type="match status" value="1"/>
</dbReference>
<gene>
    <name evidence="6" type="ORF">OA50_04725</name>
</gene>
<keyword evidence="2" id="KW-0238">DNA-binding</keyword>
<dbReference type="SMART" id="SM00346">
    <property type="entry name" value="HTH_ICLR"/>
    <property type="match status" value="1"/>
</dbReference>
<dbReference type="SUPFAM" id="SSF55781">
    <property type="entry name" value="GAF domain-like"/>
    <property type="match status" value="1"/>
</dbReference>
<dbReference type="PROSITE" id="PS51077">
    <property type="entry name" value="HTH_ICLR"/>
    <property type="match status" value="1"/>
</dbReference>
<evidence type="ECO:0000256" key="2">
    <source>
        <dbReference type="ARBA" id="ARBA00023125"/>
    </source>
</evidence>
<keyword evidence="1" id="KW-0805">Transcription regulation</keyword>
<evidence type="ECO:0000259" key="4">
    <source>
        <dbReference type="PROSITE" id="PS51077"/>
    </source>
</evidence>
<name>A0A0B3S1X5_9RHOB</name>
<sequence length="230" mass="24216">MATLQTLDRGLKALFFIGASEGGVSVGEIASELGVDRAIAYRVVSTLEENRLVSRLANGRLFLGPGVLRLESKFLPQFRVIAQKRLERLAEQAGATAFLSMAEGKDCVAVVVAEPQDGLIRVGYKVGSRHPLTQGAAGIAILSSRPEEAGDMEEVREARAKGFSLTRGALQKGAVGVASPLARTVRSGRTIEASVGVVAMEDLDVEQARGLVQDCAETINLALGGVEQSA</sequence>
<dbReference type="OrthoDB" id="6057486at2"/>